<dbReference type="FunFam" id="1.20.1740.10:FF:000041">
    <property type="entry name" value="Amino acid permease, putative"/>
    <property type="match status" value="1"/>
</dbReference>
<evidence type="ECO:0000256" key="4">
    <source>
        <dbReference type="ARBA" id="ARBA00022692"/>
    </source>
</evidence>
<feature type="region of interest" description="Disordered" evidence="8">
    <location>
        <begin position="476"/>
        <end position="534"/>
    </location>
</feature>
<evidence type="ECO:0000256" key="9">
    <source>
        <dbReference type="SAM" id="Phobius"/>
    </source>
</evidence>
<evidence type="ECO:0000256" key="7">
    <source>
        <dbReference type="ARBA" id="ARBA00024041"/>
    </source>
</evidence>
<proteinExistence type="inferred from homology"/>
<accession>A0A388LCT1</accession>
<dbReference type="PIRSF" id="PIRSF006060">
    <property type="entry name" value="AA_transporter"/>
    <property type="match status" value="1"/>
</dbReference>
<organism evidence="10 11">
    <name type="scientific">Chara braunii</name>
    <name type="common">Braun's stonewort</name>
    <dbReference type="NCBI Taxonomy" id="69332"/>
    <lineage>
        <taxon>Eukaryota</taxon>
        <taxon>Viridiplantae</taxon>
        <taxon>Streptophyta</taxon>
        <taxon>Charophyceae</taxon>
        <taxon>Charales</taxon>
        <taxon>Characeae</taxon>
        <taxon>Chara</taxon>
    </lineage>
</organism>
<dbReference type="Proteomes" id="UP000265515">
    <property type="component" value="Unassembled WGS sequence"/>
</dbReference>
<feature type="transmembrane region" description="Helical" evidence="9">
    <location>
        <begin position="285"/>
        <end position="307"/>
    </location>
</feature>
<reference evidence="10 11" key="1">
    <citation type="journal article" date="2018" name="Cell">
        <title>The Chara Genome: Secondary Complexity and Implications for Plant Terrestrialization.</title>
        <authorList>
            <person name="Nishiyama T."/>
            <person name="Sakayama H."/>
            <person name="Vries J.D."/>
            <person name="Buschmann H."/>
            <person name="Saint-Marcoux D."/>
            <person name="Ullrich K.K."/>
            <person name="Haas F.B."/>
            <person name="Vanderstraeten L."/>
            <person name="Becker D."/>
            <person name="Lang D."/>
            <person name="Vosolsobe S."/>
            <person name="Rombauts S."/>
            <person name="Wilhelmsson P.K.I."/>
            <person name="Janitza P."/>
            <person name="Kern R."/>
            <person name="Heyl A."/>
            <person name="Rumpler F."/>
            <person name="Villalobos L.I.A.C."/>
            <person name="Clay J.M."/>
            <person name="Skokan R."/>
            <person name="Toyoda A."/>
            <person name="Suzuki Y."/>
            <person name="Kagoshima H."/>
            <person name="Schijlen E."/>
            <person name="Tajeshwar N."/>
            <person name="Catarino B."/>
            <person name="Hetherington A.J."/>
            <person name="Saltykova A."/>
            <person name="Bonnot C."/>
            <person name="Breuninger H."/>
            <person name="Symeonidi A."/>
            <person name="Radhakrishnan G.V."/>
            <person name="Van Nieuwerburgh F."/>
            <person name="Deforce D."/>
            <person name="Chang C."/>
            <person name="Karol K.G."/>
            <person name="Hedrich R."/>
            <person name="Ulvskov P."/>
            <person name="Glockner G."/>
            <person name="Delwiche C.F."/>
            <person name="Petrasek J."/>
            <person name="Van de Peer Y."/>
            <person name="Friml J."/>
            <person name="Beilby M."/>
            <person name="Dolan L."/>
            <person name="Kohara Y."/>
            <person name="Sugano S."/>
            <person name="Fujiyama A."/>
            <person name="Delaux P.-M."/>
            <person name="Quint M."/>
            <person name="TheiBen G."/>
            <person name="Hagemann M."/>
            <person name="Harholt J."/>
            <person name="Dunand C."/>
            <person name="Zachgo S."/>
            <person name="Langdale J."/>
            <person name="Maumus F."/>
            <person name="Straeten D.V.D."/>
            <person name="Gould S.B."/>
            <person name="Rensing S.A."/>
        </authorList>
    </citation>
    <scope>NUCLEOTIDE SEQUENCE [LARGE SCALE GENOMIC DNA]</scope>
    <source>
        <strain evidence="10 11">S276</strain>
    </source>
</reference>
<evidence type="ECO:0000256" key="1">
    <source>
        <dbReference type="ARBA" id="ARBA00004651"/>
    </source>
</evidence>
<keyword evidence="6 9" id="KW-0472">Membrane</keyword>
<feature type="transmembrane region" description="Helical" evidence="9">
    <location>
        <begin position="404"/>
        <end position="424"/>
    </location>
</feature>
<evidence type="ECO:0000256" key="3">
    <source>
        <dbReference type="ARBA" id="ARBA00022475"/>
    </source>
</evidence>
<comment type="similarity">
    <text evidence="7">Belongs to the amino acid-polyamine-organocation (APC) superfamily. Polyamine:cation symporter (PHS) (TC 2.A.3.12) family.</text>
</comment>
<dbReference type="InterPro" id="IPR002293">
    <property type="entry name" value="AA/rel_permease1"/>
</dbReference>
<dbReference type="PANTHER" id="PTHR45826">
    <property type="entry name" value="POLYAMINE TRANSPORTER PUT1"/>
    <property type="match status" value="1"/>
</dbReference>
<evidence type="ECO:0008006" key="12">
    <source>
        <dbReference type="Google" id="ProtNLM"/>
    </source>
</evidence>
<dbReference type="GO" id="GO:0015203">
    <property type="term" value="F:polyamine transmembrane transporter activity"/>
    <property type="evidence" value="ECO:0007669"/>
    <property type="project" value="UniProtKB-ARBA"/>
</dbReference>
<gene>
    <name evidence="10" type="ORF">CBR_g30253</name>
</gene>
<keyword evidence="2" id="KW-0813">Transport</keyword>
<feature type="transmembrane region" description="Helical" evidence="9">
    <location>
        <begin position="250"/>
        <end position="273"/>
    </location>
</feature>
<dbReference type="OMA" id="WSWISGV"/>
<evidence type="ECO:0000256" key="6">
    <source>
        <dbReference type="ARBA" id="ARBA00023136"/>
    </source>
</evidence>
<feature type="transmembrane region" description="Helical" evidence="9">
    <location>
        <begin position="430"/>
        <end position="450"/>
    </location>
</feature>
<evidence type="ECO:0000313" key="10">
    <source>
        <dbReference type="EMBL" id="GBG79992.1"/>
    </source>
</evidence>
<dbReference type="EMBL" id="BFEA01000333">
    <property type="protein sequence ID" value="GBG79992.1"/>
    <property type="molecule type" value="Genomic_DNA"/>
</dbReference>
<evidence type="ECO:0000256" key="5">
    <source>
        <dbReference type="ARBA" id="ARBA00022989"/>
    </source>
</evidence>
<dbReference type="InterPro" id="IPR044566">
    <property type="entry name" value="RMV1-like"/>
</dbReference>
<feature type="compositionally biased region" description="Acidic residues" evidence="8">
    <location>
        <begin position="513"/>
        <end position="524"/>
    </location>
</feature>
<sequence>MGSLSSDKAALTDDLRQSAAVQDEDEDSAFLRNAGGKLTLFPLVALIFYEVSGGPFGIEVAVKEAGPLLSIVGFLVFPILWSVPEALLSAELSTAMPENSGYVVWTTLAFGEFWGFQEGWWKWLSGVIDNSLYAILFLDYLMNAVPLFRAGVIRWVAACILCGLMTYLNYRGLTIVGRTAMGLLVFSLCPFAVMAIMAVPKIAPRRWLHIPKKIGWAGYLNSLMWNLNYFDSASTLAGEVEKPKKIFPKALFLAVILVVVTYVVPLMAGTGSIPYRRESWSDGSFATIAGIVGGQWLKIWIIVAAALSNIGLFEAEMSSDSFQLLGMAERGMLPKAFARRSQHNTPTLAIGCSATGIVLLSWLNFEEIVELLNFLYCISMLVEFATFVQLRIKHPHLDRPFRVPLNTVGVILMLVIPTIIVLVLMSLASWMTMVVSGVGCLLGVVLCLFIKQAKKRGYCEFAVNPELPDLEEEASPHLLPVDSPTPQNGGVISSDKSSVKAEGGVPHSGNESAETENPETENPEGDTTPFLSSR</sequence>
<dbReference type="OrthoDB" id="5982228at2759"/>
<dbReference type="Pfam" id="PF13520">
    <property type="entry name" value="AA_permease_2"/>
    <property type="match status" value="1"/>
</dbReference>
<feature type="transmembrane region" description="Helical" evidence="9">
    <location>
        <begin position="182"/>
        <end position="203"/>
    </location>
</feature>
<feature type="compositionally biased region" description="Polar residues" evidence="8">
    <location>
        <begin position="484"/>
        <end position="496"/>
    </location>
</feature>
<feature type="transmembrane region" description="Helical" evidence="9">
    <location>
        <begin position="371"/>
        <end position="392"/>
    </location>
</feature>
<comment type="subcellular location">
    <subcellularLocation>
        <location evidence="1">Cell membrane</location>
        <topology evidence="1">Multi-pass membrane protein</topology>
    </subcellularLocation>
</comment>
<protein>
    <recommendedName>
        <fullName evidence="12">Amino acid permease/ SLC12A domain-containing protein</fullName>
    </recommendedName>
</protein>
<dbReference type="AlphaFoldDB" id="A0A388LCT1"/>
<keyword evidence="3" id="KW-1003">Cell membrane</keyword>
<dbReference type="Gene3D" id="1.20.1740.10">
    <property type="entry name" value="Amino acid/polyamine transporter I"/>
    <property type="match status" value="1"/>
</dbReference>
<feature type="transmembrane region" description="Helical" evidence="9">
    <location>
        <begin position="152"/>
        <end position="170"/>
    </location>
</feature>
<name>A0A388LCT1_CHABU</name>
<feature type="transmembrane region" description="Helical" evidence="9">
    <location>
        <begin position="65"/>
        <end position="83"/>
    </location>
</feature>
<keyword evidence="11" id="KW-1185">Reference proteome</keyword>
<dbReference type="Gramene" id="GBG79992">
    <property type="protein sequence ID" value="GBG79992"/>
    <property type="gene ID" value="CBR_g30253"/>
</dbReference>
<evidence type="ECO:0000256" key="8">
    <source>
        <dbReference type="SAM" id="MobiDB-lite"/>
    </source>
</evidence>
<evidence type="ECO:0000313" key="11">
    <source>
        <dbReference type="Proteomes" id="UP000265515"/>
    </source>
</evidence>
<feature type="transmembrane region" description="Helical" evidence="9">
    <location>
        <begin position="40"/>
        <end position="58"/>
    </location>
</feature>
<dbReference type="GO" id="GO:0005886">
    <property type="term" value="C:plasma membrane"/>
    <property type="evidence" value="ECO:0007669"/>
    <property type="project" value="UniProtKB-SubCell"/>
</dbReference>
<keyword evidence="4 9" id="KW-0812">Transmembrane</keyword>
<evidence type="ECO:0000256" key="2">
    <source>
        <dbReference type="ARBA" id="ARBA00022448"/>
    </source>
</evidence>
<dbReference type="PANTHER" id="PTHR45826:SF2">
    <property type="entry name" value="AMINO ACID TRANSPORTER"/>
    <property type="match status" value="1"/>
</dbReference>
<keyword evidence="5 9" id="KW-1133">Transmembrane helix</keyword>
<comment type="caution">
    <text evidence="10">The sequence shown here is derived from an EMBL/GenBank/DDBJ whole genome shotgun (WGS) entry which is preliminary data.</text>
</comment>
<dbReference type="STRING" id="69332.A0A388LCT1"/>